<feature type="transmembrane region" description="Helical" evidence="5">
    <location>
        <begin position="76"/>
        <end position="92"/>
    </location>
</feature>
<reference evidence="6 7" key="1">
    <citation type="submission" date="2024-09" db="EMBL/GenBank/DDBJ databases">
        <authorList>
            <person name="Pan X."/>
        </authorList>
    </citation>
    <scope>NUCLEOTIDE SEQUENCE [LARGE SCALE GENOMIC DNA]</scope>
    <source>
        <strain evidence="6 7">B2969</strain>
    </source>
</reference>
<feature type="transmembrane region" description="Helical" evidence="5">
    <location>
        <begin position="112"/>
        <end position="128"/>
    </location>
</feature>
<dbReference type="Proteomes" id="UP001610861">
    <property type="component" value="Unassembled WGS sequence"/>
</dbReference>
<dbReference type="PANTHER" id="PTHR23535:SF2">
    <property type="entry name" value="SUGAR EFFLUX TRANSPORTER A-RELATED"/>
    <property type="match status" value="1"/>
</dbReference>
<protein>
    <recommendedName>
        <fullName evidence="8">Major facilitator superfamily (MFS) profile domain-containing protein</fullName>
    </recommendedName>
</protein>
<keyword evidence="3" id="KW-1003">Cell membrane</keyword>
<keyword evidence="5" id="KW-0472">Membrane</keyword>
<keyword evidence="4" id="KW-0762">Sugar transport</keyword>
<dbReference type="EMBL" id="JBIQWL010000003">
    <property type="protein sequence ID" value="MFH8250513.1"/>
    <property type="molecule type" value="Genomic_DNA"/>
</dbReference>
<evidence type="ECO:0008006" key="8">
    <source>
        <dbReference type="Google" id="ProtNLM"/>
    </source>
</evidence>
<keyword evidence="5" id="KW-1133">Transmembrane helix</keyword>
<feature type="transmembrane region" description="Helical" evidence="5">
    <location>
        <begin position="44"/>
        <end position="64"/>
    </location>
</feature>
<keyword evidence="7" id="KW-1185">Reference proteome</keyword>
<feature type="transmembrane region" description="Helical" evidence="5">
    <location>
        <begin position="12"/>
        <end position="32"/>
    </location>
</feature>
<feature type="transmembrane region" description="Helical" evidence="5">
    <location>
        <begin position="134"/>
        <end position="152"/>
    </location>
</feature>
<comment type="caution">
    <text evidence="6">The sequence shown here is derived from an EMBL/GenBank/DDBJ whole genome shotgun (WGS) entry which is preliminary data.</text>
</comment>
<dbReference type="InterPro" id="IPR036259">
    <property type="entry name" value="MFS_trans_sf"/>
</dbReference>
<name>A0ABW7Q8N3_9MICO</name>
<dbReference type="SUPFAM" id="SSF103473">
    <property type="entry name" value="MFS general substrate transporter"/>
    <property type="match status" value="1"/>
</dbReference>
<gene>
    <name evidence="6" type="ORF">ACH3VR_09140</name>
</gene>
<sequence length="158" mass="16424">MTLFITGAVGLPGVWAGIALGLAAVLEVPALMMMGRLGARFSSLALVATGCIAGVVYFIAVRFVTEPVLLLALQPLNAWRVAAIAGMGIALFQQMIRQPGLSTGLFLNSQRVGSVLAGPVIVLGAATILKERGIFVVCAVLSATALVIILAARRRRAR</sequence>
<evidence type="ECO:0000256" key="4">
    <source>
        <dbReference type="ARBA" id="ARBA00022597"/>
    </source>
</evidence>
<comment type="subcellular location">
    <subcellularLocation>
        <location evidence="1">Cell membrane</location>
        <topology evidence="1">Multi-pass membrane protein</topology>
    </subcellularLocation>
</comment>
<evidence type="ECO:0000313" key="6">
    <source>
        <dbReference type="EMBL" id="MFH8250513.1"/>
    </source>
</evidence>
<evidence type="ECO:0000256" key="5">
    <source>
        <dbReference type="SAM" id="Phobius"/>
    </source>
</evidence>
<evidence type="ECO:0000256" key="3">
    <source>
        <dbReference type="ARBA" id="ARBA00022475"/>
    </source>
</evidence>
<keyword evidence="5" id="KW-0812">Transmembrane</keyword>
<proteinExistence type="predicted"/>
<dbReference type="PANTHER" id="PTHR23535">
    <property type="entry name" value="SUGAR EFFLUX TRANSPORTER A-RELATED"/>
    <property type="match status" value="1"/>
</dbReference>
<evidence type="ECO:0000256" key="1">
    <source>
        <dbReference type="ARBA" id="ARBA00004651"/>
    </source>
</evidence>
<evidence type="ECO:0000313" key="7">
    <source>
        <dbReference type="Proteomes" id="UP001610861"/>
    </source>
</evidence>
<evidence type="ECO:0000256" key="2">
    <source>
        <dbReference type="ARBA" id="ARBA00022448"/>
    </source>
</evidence>
<accession>A0ABW7Q8N3</accession>
<dbReference type="RefSeq" id="WP_396640474.1">
    <property type="nucleotide sequence ID" value="NZ_JBIQWL010000003.1"/>
</dbReference>
<organism evidence="6 7">
    <name type="scientific">Microbacterium alkaliflavum</name>
    <dbReference type="NCBI Taxonomy" id="3248839"/>
    <lineage>
        <taxon>Bacteria</taxon>
        <taxon>Bacillati</taxon>
        <taxon>Actinomycetota</taxon>
        <taxon>Actinomycetes</taxon>
        <taxon>Micrococcales</taxon>
        <taxon>Microbacteriaceae</taxon>
        <taxon>Microbacterium</taxon>
    </lineage>
</organism>
<keyword evidence="2" id="KW-0813">Transport</keyword>